<dbReference type="InterPro" id="IPR036634">
    <property type="entry name" value="PRD_sf"/>
</dbReference>
<dbReference type="GO" id="GO:0006355">
    <property type="term" value="P:regulation of DNA-templated transcription"/>
    <property type="evidence" value="ECO:0007669"/>
    <property type="project" value="InterPro"/>
</dbReference>
<dbReference type="SUPFAM" id="SSF63520">
    <property type="entry name" value="PTS-regulatory domain, PRD"/>
    <property type="match status" value="2"/>
</dbReference>
<protein>
    <submittedName>
        <fullName evidence="6">Probable licABCH operon regulator</fullName>
    </submittedName>
</protein>
<evidence type="ECO:0000313" key="6">
    <source>
        <dbReference type="EMBL" id="STY45026.1"/>
    </source>
</evidence>
<dbReference type="InterPro" id="IPR013196">
    <property type="entry name" value="HTH_11"/>
</dbReference>
<dbReference type="Proteomes" id="UP000254879">
    <property type="component" value="Unassembled WGS sequence"/>
</dbReference>
<dbReference type="GO" id="GO:0009401">
    <property type="term" value="P:phosphoenolpyruvate-dependent sugar phosphotransferase system"/>
    <property type="evidence" value="ECO:0007669"/>
    <property type="project" value="InterPro"/>
</dbReference>
<feature type="domain" description="PRD" evidence="5">
    <location>
        <begin position="299"/>
        <end position="405"/>
    </location>
</feature>
<dbReference type="InterPro" id="IPR016152">
    <property type="entry name" value="PTrfase/Anion_transptr"/>
</dbReference>
<feature type="domain" description="PTS EIIB type-2" evidence="4">
    <location>
        <begin position="407"/>
        <end position="496"/>
    </location>
</feature>
<organism evidence="6 7">
    <name type="scientific">Listeria grayi</name>
    <name type="common">Listeria murrayi</name>
    <dbReference type="NCBI Taxonomy" id="1641"/>
    <lineage>
        <taxon>Bacteria</taxon>
        <taxon>Bacillati</taxon>
        <taxon>Bacillota</taxon>
        <taxon>Bacilli</taxon>
        <taxon>Bacillales</taxon>
        <taxon>Listeriaceae</taxon>
        <taxon>Listeria</taxon>
    </lineage>
</organism>
<dbReference type="CDD" id="cd05568">
    <property type="entry name" value="PTS_IIB_bgl_like"/>
    <property type="match status" value="1"/>
</dbReference>
<dbReference type="Gene3D" id="3.40.50.2300">
    <property type="match status" value="1"/>
</dbReference>
<dbReference type="PROSITE" id="PS51372">
    <property type="entry name" value="PRD_2"/>
    <property type="match status" value="2"/>
</dbReference>
<dbReference type="SUPFAM" id="SSF52794">
    <property type="entry name" value="PTS system IIB component-like"/>
    <property type="match status" value="1"/>
</dbReference>
<dbReference type="GO" id="GO:0008982">
    <property type="term" value="F:protein-N(PI)-phosphohistidine-sugar phosphotransferase activity"/>
    <property type="evidence" value="ECO:0007669"/>
    <property type="project" value="InterPro"/>
</dbReference>
<evidence type="ECO:0000256" key="2">
    <source>
        <dbReference type="ARBA" id="ARBA00022737"/>
    </source>
</evidence>
<dbReference type="Pfam" id="PF08279">
    <property type="entry name" value="HTH_11"/>
    <property type="match status" value="2"/>
</dbReference>
<dbReference type="InterPro" id="IPR002178">
    <property type="entry name" value="PTS_EIIA_type-2_dom"/>
</dbReference>
<dbReference type="SUPFAM" id="SSF55804">
    <property type="entry name" value="Phoshotransferase/anion transport protein"/>
    <property type="match status" value="1"/>
</dbReference>
<dbReference type="PROSITE" id="PS51094">
    <property type="entry name" value="PTS_EIIA_TYPE_2"/>
    <property type="match status" value="1"/>
</dbReference>
<dbReference type="PANTHER" id="PTHR30185">
    <property type="entry name" value="CRYPTIC BETA-GLUCOSIDE BGL OPERON ANTITERMINATOR"/>
    <property type="match status" value="1"/>
</dbReference>
<gene>
    <name evidence="6" type="primary">licR_6</name>
    <name evidence="6" type="ORF">NCTC10815_02401</name>
</gene>
<dbReference type="InterPro" id="IPR050661">
    <property type="entry name" value="BglG_antiterminators"/>
</dbReference>
<evidence type="ECO:0000313" key="7">
    <source>
        <dbReference type="Proteomes" id="UP000254879"/>
    </source>
</evidence>
<dbReference type="InterPro" id="IPR036388">
    <property type="entry name" value="WH-like_DNA-bd_sf"/>
</dbReference>
<dbReference type="RefSeq" id="WP_115346155.1">
    <property type="nucleotide sequence ID" value="NZ_UGPG01000001.1"/>
</dbReference>
<dbReference type="InterPro" id="IPR036095">
    <property type="entry name" value="PTS_EIIB-like_sf"/>
</dbReference>
<dbReference type="Pfam" id="PF00874">
    <property type="entry name" value="PRD"/>
    <property type="match status" value="2"/>
</dbReference>
<accession>A0A378MHQ1</accession>
<dbReference type="InterPro" id="IPR013011">
    <property type="entry name" value="PTS_EIIB_2"/>
</dbReference>
<evidence type="ECO:0000259" key="5">
    <source>
        <dbReference type="PROSITE" id="PS51372"/>
    </source>
</evidence>
<proteinExistence type="predicted"/>
<dbReference type="InterPro" id="IPR011608">
    <property type="entry name" value="PRD"/>
</dbReference>
<dbReference type="AlphaFoldDB" id="A0A378MHQ1"/>
<reference evidence="6 7" key="1">
    <citation type="submission" date="2018-06" db="EMBL/GenBank/DDBJ databases">
        <authorList>
            <consortium name="Pathogen Informatics"/>
            <person name="Doyle S."/>
        </authorList>
    </citation>
    <scope>NUCLEOTIDE SEQUENCE [LARGE SCALE GENOMIC DNA]</scope>
    <source>
        <strain evidence="7">NCTC 10815</strain>
    </source>
</reference>
<feature type="domain" description="PTS EIIA type-2" evidence="3">
    <location>
        <begin position="501"/>
        <end position="640"/>
    </location>
</feature>
<dbReference type="PROSITE" id="PS51099">
    <property type="entry name" value="PTS_EIIB_TYPE_2"/>
    <property type="match status" value="1"/>
</dbReference>
<dbReference type="Gene3D" id="1.10.10.10">
    <property type="entry name" value="Winged helix-like DNA-binding domain superfamily/Winged helix DNA-binding domain"/>
    <property type="match status" value="1"/>
</dbReference>
<sequence>MEEILEYKYIEVLKYLIEHRHTTYNELAQYLNVSTKTASKYVRILQESLAEEEEVAIHVKPRFGIEMVGTEEAWLSILLSMQRPKNDSIQDRITHVYSRLLNTKGHLKIQDLADELFVSRATMENTIKEIRKRLEKEGVAIVSNRNGLKIDATEKMKRHFMSDVISYYWGGVTATNLFKKEELELGINMIGDTTNIIDVNLLHSITNVLNIFIESTSLQVTEYEYQSLSIHLAIAIERIKKNFYIDKKIAPANAPSKYATLLIELLEEKFQIQLPDYEREYIDIHILAIEKSSLNDTDGEMLQVLDDSEKLQQIIRSTLGGYSPDEELINSLLVHLNAAVKRLKLEVSIHNPYTEEIKGTFSGAFAISIELASAIEAGFAIKLNEDEIAFITLHIQSFLDREAQTKREVILVCSSGYGTSKLLEQRIRQTFGAALHVKQVLGIRDLQKANIQDELIISTIPIEKSNSPILVVSPLMTNADIQKINTFLTKHTTSSSDVFLKLLKKTFVCISTAGPEKRNAVLEKITSTLLTHGYVHEGIYEGSLKREKLASTAMGMFAMPHAEITYVNKPSISMYVNENGIDWNGDTVQVVFFFALNQAVKESINQIYAYFNEVISNHKVMKKLPHCKTYSEITNVLKEVLYDDTK</sequence>
<name>A0A378MHQ1_LISGR</name>
<dbReference type="Gene3D" id="1.10.1790.10">
    <property type="entry name" value="PRD domain"/>
    <property type="match status" value="2"/>
</dbReference>
<feature type="domain" description="PRD" evidence="5">
    <location>
        <begin position="196"/>
        <end position="296"/>
    </location>
</feature>
<evidence type="ECO:0000259" key="3">
    <source>
        <dbReference type="PROSITE" id="PS51094"/>
    </source>
</evidence>
<dbReference type="Gene3D" id="3.40.930.10">
    <property type="entry name" value="Mannitol-specific EII, Chain A"/>
    <property type="match status" value="1"/>
</dbReference>
<dbReference type="Pfam" id="PF00359">
    <property type="entry name" value="PTS_EIIA_2"/>
    <property type="match status" value="1"/>
</dbReference>
<dbReference type="PANTHER" id="PTHR30185:SF13">
    <property type="entry name" value="LICABCH OPERON REGULATOR-RELATED"/>
    <property type="match status" value="1"/>
</dbReference>
<dbReference type="EMBL" id="UGPG01000001">
    <property type="protein sequence ID" value="STY45026.1"/>
    <property type="molecule type" value="Genomic_DNA"/>
</dbReference>
<keyword evidence="2" id="KW-0677">Repeat</keyword>
<keyword evidence="1" id="KW-0808">Transferase</keyword>
<evidence type="ECO:0000259" key="4">
    <source>
        <dbReference type="PROSITE" id="PS51099"/>
    </source>
</evidence>
<evidence type="ECO:0000256" key="1">
    <source>
        <dbReference type="ARBA" id="ARBA00022679"/>
    </source>
</evidence>